<organism evidence="2 3">
    <name type="scientific">Paenibacillus larvae subsp. larvae DSM 25430</name>
    <dbReference type="NCBI Taxonomy" id="697284"/>
    <lineage>
        <taxon>Bacteria</taxon>
        <taxon>Bacillati</taxon>
        <taxon>Bacillota</taxon>
        <taxon>Bacilli</taxon>
        <taxon>Bacillales</taxon>
        <taxon>Paenibacillaceae</taxon>
        <taxon>Paenibacillus</taxon>
    </lineage>
</organism>
<dbReference type="KEGG" id="plv:ERIC2_c23980"/>
<dbReference type="Gene3D" id="3.40.190.10">
    <property type="entry name" value="Periplasmic binding protein-like II"/>
    <property type="match status" value="1"/>
</dbReference>
<dbReference type="PATRIC" id="fig|697284.3.peg.2292"/>
<dbReference type="eggNOG" id="COG0747">
    <property type="taxonomic scope" value="Bacteria"/>
</dbReference>
<evidence type="ECO:0000313" key="3">
    <source>
        <dbReference type="Proteomes" id="UP000029431"/>
    </source>
</evidence>
<accession>V9WAN0</accession>
<name>V9WAN0_9BACL</name>
<keyword evidence="3" id="KW-1185">Reference proteome</keyword>
<dbReference type="EMBL" id="CP003355">
    <property type="protein sequence ID" value="AHD06187.1"/>
    <property type="molecule type" value="Genomic_DNA"/>
</dbReference>
<gene>
    <name evidence="2" type="primary">appA</name>
    <name evidence="2" type="ORF">ERIC2_c23980</name>
</gene>
<dbReference type="HOGENOM" id="CLU_1711431_0_0_9"/>
<evidence type="ECO:0000256" key="1">
    <source>
        <dbReference type="SAM" id="MobiDB-lite"/>
    </source>
</evidence>
<protein>
    <submittedName>
        <fullName evidence="2">Oligopeptide-binding protein AppA</fullName>
    </submittedName>
</protein>
<reference evidence="2 3" key="1">
    <citation type="journal article" date="2014" name="PLoS ONE">
        <title>How to Kill the Honey Bee Larva: Genomic Potential and Virulence Mechanisms of Paenibacillus larvae.</title>
        <authorList>
            <person name="Djukic M."/>
            <person name="Brzuszkiewicz E."/>
            <person name="Funfhaus A."/>
            <person name="Voss J."/>
            <person name="Gollnow K."/>
            <person name="Poppinga L."/>
            <person name="Liesegang H."/>
            <person name="Garcia-Gonzalez E."/>
            <person name="Genersch E."/>
            <person name="Daniel R."/>
        </authorList>
    </citation>
    <scope>NUCLEOTIDE SEQUENCE [LARGE SCALE GENOMIC DNA]</scope>
    <source>
        <strain evidence="2 3">DSM 25430</strain>
    </source>
</reference>
<feature type="compositionally biased region" description="Polar residues" evidence="1">
    <location>
        <begin position="47"/>
        <end position="61"/>
    </location>
</feature>
<sequence>MGNGMFIFIFLHVKREVPMKKHWIKGSTFILAGALVLAGCSTDNKNNAVSRASGSPEQKQNFPVVPDGRTPAANVSKSPAAAQNRKDTVVSGLTTPEGVFNPYFYHNGYDGNASDPIFASLVDLDKDGKPYPRLAEKWDISDCIRSLNRKQER</sequence>
<feature type="region of interest" description="Disordered" evidence="1">
    <location>
        <begin position="47"/>
        <end position="88"/>
    </location>
</feature>
<proteinExistence type="predicted"/>
<dbReference type="AlphaFoldDB" id="V9WAN0"/>
<dbReference type="Proteomes" id="UP000029431">
    <property type="component" value="Chromosome"/>
</dbReference>
<dbReference type="SUPFAM" id="SSF53850">
    <property type="entry name" value="Periplasmic binding protein-like II"/>
    <property type="match status" value="1"/>
</dbReference>
<evidence type="ECO:0000313" key="2">
    <source>
        <dbReference type="EMBL" id="AHD06187.1"/>
    </source>
</evidence>